<organism evidence="2">
    <name type="scientific">Blastobotrys adeninivorans</name>
    <name type="common">Yeast</name>
    <name type="synonym">Arxula adeninivorans</name>
    <dbReference type="NCBI Taxonomy" id="409370"/>
    <lineage>
        <taxon>Eukaryota</taxon>
        <taxon>Fungi</taxon>
        <taxon>Dikarya</taxon>
        <taxon>Ascomycota</taxon>
        <taxon>Saccharomycotina</taxon>
        <taxon>Dipodascomycetes</taxon>
        <taxon>Dipodascales</taxon>
        <taxon>Trichomonascaceae</taxon>
        <taxon>Blastobotrys</taxon>
    </lineage>
</organism>
<sequence length="285" mass="26225">MQLALEIIAAALLASPAAAVVSNSTLASVPSSAAAAVGNGSTVTVSGSVAPSTVHVTDPPVTLTQTVIECCLGVCSSTTTCPVLTTPVVTITKCGDNGCVPVQTVCKLCSISSSVSTYTRTEGTSVITVESPCATFVEPTGCSGPDCNAPAPAATGCSGDECSLAAPAGSAGNGGGSPAGPAATGCTGAECPKAPAGSAGTGAPAGCTGAECSNAPAGPAGSGGGSPAATGCSGAECSSAPAGSASSPALAAESSSPSQIAAGGATTLKAATGVLALALGVLSLF</sequence>
<dbReference type="AlphaFoldDB" id="A0A060T4P1"/>
<accession>A0A060T4P1</accession>
<dbReference type="EMBL" id="HG937693">
    <property type="protein sequence ID" value="CDP35749.1"/>
    <property type="molecule type" value="Genomic_DNA"/>
</dbReference>
<feature type="signal peptide" evidence="1">
    <location>
        <begin position="1"/>
        <end position="19"/>
    </location>
</feature>
<feature type="chain" id="PRO_5001593040" evidence="1">
    <location>
        <begin position="20"/>
        <end position="285"/>
    </location>
</feature>
<reference evidence="2" key="1">
    <citation type="submission" date="2014-02" db="EMBL/GenBank/DDBJ databases">
        <authorList>
            <person name="Genoscope - CEA"/>
        </authorList>
    </citation>
    <scope>NUCLEOTIDE SEQUENCE</scope>
    <source>
        <strain evidence="2">LS3</strain>
    </source>
</reference>
<reference evidence="2" key="2">
    <citation type="submission" date="2014-06" db="EMBL/GenBank/DDBJ databases">
        <title>The complete genome of Blastobotrys (Arxula) adeninivorans LS3 - a yeast of biotechnological interest.</title>
        <authorList>
            <person name="Kunze G."/>
            <person name="Gaillardin C."/>
            <person name="Czernicka M."/>
            <person name="Durrens P."/>
            <person name="Martin T."/>
            <person name="Boer E."/>
            <person name="Gabaldon T."/>
            <person name="Cruz J."/>
            <person name="Talla E."/>
            <person name="Marck C."/>
            <person name="Goffeau A."/>
            <person name="Barbe V."/>
            <person name="Baret P."/>
            <person name="Baronian K."/>
            <person name="Beier S."/>
            <person name="Bleykasten C."/>
            <person name="Bode R."/>
            <person name="Casaregola S."/>
            <person name="Despons L."/>
            <person name="Fairhead C."/>
            <person name="Giersberg M."/>
            <person name="Gierski P."/>
            <person name="Hahnel U."/>
            <person name="Hartmann A."/>
            <person name="Jankowska D."/>
            <person name="Jubin C."/>
            <person name="Jung P."/>
            <person name="Lafontaine I."/>
            <person name="Leh-Louis V."/>
            <person name="Lemaire M."/>
            <person name="Marcet-Houben M."/>
            <person name="Mascher M."/>
            <person name="Morel G."/>
            <person name="Richard G.-F."/>
            <person name="Riechen J."/>
            <person name="Sacerdot C."/>
            <person name="Sarkar A."/>
            <person name="Savel G."/>
            <person name="Schacherer J."/>
            <person name="Sherman D."/>
            <person name="Straub M.-L."/>
            <person name="Stein N."/>
            <person name="Thierry A."/>
            <person name="Trautwein-Schult A."/>
            <person name="Westhof E."/>
            <person name="Worch S."/>
            <person name="Dujon B."/>
            <person name="Souciet J.-L."/>
            <person name="Wincker P."/>
            <person name="Scholz U."/>
            <person name="Neuveglise N."/>
        </authorList>
    </citation>
    <scope>NUCLEOTIDE SEQUENCE</scope>
    <source>
        <strain evidence="2">LS3</strain>
    </source>
</reference>
<name>A0A060T4P1_BLAAD</name>
<evidence type="ECO:0000313" key="2">
    <source>
        <dbReference type="EMBL" id="CDP35749.1"/>
    </source>
</evidence>
<evidence type="ECO:0000256" key="1">
    <source>
        <dbReference type="SAM" id="SignalP"/>
    </source>
</evidence>
<keyword evidence="1" id="KW-0732">Signal</keyword>
<protein>
    <submittedName>
        <fullName evidence="2">ARAD1C42570p</fullName>
    </submittedName>
</protein>
<proteinExistence type="predicted"/>
<gene>
    <name evidence="2" type="ORF">GNLVRS02_ARAD1C42570g</name>
</gene>